<comment type="caution">
    <text evidence="2">The sequence shown here is derived from an EMBL/GenBank/DDBJ whole genome shotgun (WGS) entry which is preliminary data.</text>
</comment>
<evidence type="ECO:0000256" key="1">
    <source>
        <dbReference type="SAM" id="MobiDB-lite"/>
    </source>
</evidence>
<evidence type="ECO:0000313" key="3">
    <source>
        <dbReference type="Proteomes" id="UP000232323"/>
    </source>
</evidence>
<feature type="region of interest" description="Disordered" evidence="1">
    <location>
        <begin position="788"/>
        <end position="863"/>
    </location>
</feature>
<dbReference type="AlphaFoldDB" id="A0A250XI28"/>
<feature type="compositionally biased region" description="Basic residues" evidence="1">
    <location>
        <begin position="809"/>
        <end position="820"/>
    </location>
</feature>
<sequence>MYREALHQLQEPLTAWSKYCSEQEALPGPHASASSASAQPAYCAAKDAARQVEQVLVSKDLKGFANVVVALVRGQLSHRGGAELYLVNDKAKRNFDGFPAGTDWAPVATAKPKKLATPIVAAQKLPDDMSATPQKLSSYDAEEDEEERKGRMALRIQRAWCHWWRQERVKRAITRLRLFVGVRWKLKIHALREQKAEEQRALERGEWEAQEAAARAASAGTSGFHSGGSDGLDFQAVAPRMQQHKERFLEVMRDVVTNEATIAKGGLNAGFLQAHTCIVCPQSVLNDEMMEVERVTSQAAVNARNEVLARASAKPQQQQQGSLGVSRVVPTRVPARTFLNPHASSFQPFSPHSAVTLTPQKQKAGFQAATWQQRQQQQQQLVMCSSLNPSALQGNSKALQEEILSAENNSRMLAMMKLTPHVARSEHQNNALAFKHFFQLYQGPVCAVLWELEAVDYRLFQVSQLTPEHSDIHSDLQMQQWRLNDARTGFMGELSAAEEGRCWGPCYGELCTAGVKALCEVLHVRISVVLLQQKLLWQQRQATPISSSSSSSANLGEGLTASEKLRAIVEVAGTWHRLTANADDLLVGGGLRIYEELKAVLHPHLLAAAPGDSAAAAAAAAALHRQGTPALLSHEHVLLGGAPPGSPGHQLSAPQRSGAAPAAMAPAGVEAAEAAASAALQYVRGGAVLPGYERHLAVICTEAQHQSNRGHGEPIGEVELSPTYRSTEAARSMLHVLSDMLAVRSNVQCQASASAASGAMNVDHGPQLREDAYVRQEVLQAVEDEVHMYKESSDEEEDDDDGFTEVVRRKGRGGGRKKNPKGLTNGGGSGGVKAREDPATVRDGGRGGGNRGARGGRGTRWNS</sequence>
<proteinExistence type="predicted"/>
<protein>
    <submittedName>
        <fullName evidence="2">Uncharacterized protein</fullName>
    </submittedName>
</protein>
<dbReference type="Proteomes" id="UP000232323">
    <property type="component" value="Unassembled WGS sequence"/>
</dbReference>
<name>A0A250XI28_9CHLO</name>
<evidence type="ECO:0000313" key="2">
    <source>
        <dbReference type="EMBL" id="GAX82734.1"/>
    </source>
</evidence>
<dbReference type="EMBL" id="BEGY01000085">
    <property type="protein sequence ID" value="GAX82734.1"/>
    <property type="molecule type" value="Genomic_DNA"/>
</dbReference>
<feature type="compositionally biased region" description="Gly residues" evidence="1">
    <location>
        <begin position="846"/>
        <end position="863"/>
    </location>
</feature>
<reference evidence="2 3" key="1">
    <citation type="submission" date="2017-08" db="EMBL/GenBank/DDBJ databases">
        <title>Acidophilic green algal genome provides insights into adaptation to an acidic environment.</title>
        <authorList>
            <person name="Hirooka S."/>
            <person name="Hirose Y."/>
            <person name="Kanesaki Y."/>
            <person name="Higuchi S."/>
            <person name="Fujiwara T."/>
            <person name="Onuma R."/>
            <person name="Era A."/>
            <person name="Ohbayashi R."/>
            <person name="Uzuka A."/>
            <person name="Nozaki H."/>
            <person name="Yoshikawa H."/>
            <person name="Miyagishima S.Y."/>
        </authorList>
    </citation>
    <scope>NUCLEOTIDE SEQUENCE [LARGE SCALE GENOMIC DNA]</scope>
    <source>
        <strain evidence="2 3">NIES-2499</strain>
    </source>
</reference>
<accession>A0A250XI28</accession>
<feature type="compositionally biased region" description="Basic and acidic residues" evidence="1">
    <location>
        <begin position="833"/>
        <end position="845"/>
    </location>
</feature>
<keyword evidence="3" id="KW-1185">Reference proteome</keyword>
<feature type="compositionally biased region" description="Acidic residues" evidence="1">
    <location>
        <begin position="793"/>
        <end position="803"/>
    </location>
</feature>
<gene>
    <name evidence="2" type="ORF">CEUSTIGMA_g10160.t1</name>
</gene>
<organism evidence="2 3">
    <name type="scientific">Chlamydomonas eustigma</name>
    <dbReference type="NCBI Taxonomy" id="1157962"/>
    <lineage>
        <taxon>Eukaryota</taxon>
        <taxon>Viridiplantae</taxon>
        <taxon>Chlorophyta</taxon>
        <taxon>core chlorophytes</taxon>
        <taxon>Chlorophyceae</taxon>
        <taxon>CS clade</taxon>
        <taxon>Chlamydomonadales</taxon>
        <taxon>Chlamydomonadaceae</taxon>
        <taxon>Chlamydomonas</taxon>
    </lineage>
</organism>